<accession>X1TEA3</accession>
<reference evidence="1" key="1">
    <citation type="journal article" date="2014" name="Front. Microbiol.">
        <title>High frequency of phylogenetically diverse reductive dehalogenase-homologous genes in deep subseafloor sedimentary metagenomes.</title>
        <authorList>
            <person name="Kawai M."/>
            <person name="Futagami T."/>
            <person name="Toyoda A."/>
            <person name="Takaki Y."/>
            <person name="Nishi S."/>
            <person name="Hori S."/>
            <person name="Arai W."/>
            <person name="Tsubouchi T."/>
            <person name="Morono Y."/>
            <person name="Uchiyama I."/>
            <person name="Ito T."/>
            <person name="Fujiyama A."/>
            <person name="Inagaki F."/>
            <person name="Takami H."/>
        </authorList>
    </citation>
    <scope>NUCLEOTIDE SEQUENCE</scope>
    <source>
        <strain evidence="1">Expedition CK06-06</strain>
    </source>
</reference>
<protein>
    <recommendedName>
        <fullName evidence="2">Polymerase nucleotidyl transferase domain-containing protein</fullName>
    </recommendedName>
</protein>
<organism evidence="1">
    <name type="scientific">marine sediment metagenome</name>
    <dbReference type="NCBI Taxonomy" id="412755"/>
    <lineage>
        <taxon>unclassified sequences</taxon>
        <taxon>metagenomes</taxon>
        <taxon>ecological metagenomes</taxon>
    </lineage>
</organism>
<sequence>MARGKIALERAQKVADAVMERLIPYCQRIDIAGSIRKGKPWVNDVDLVLVPKTSG</sequence>
<dbReference type="Gene3D" id="3.30.460.10">
    <property type="entry name" value="Beta Polymerase, domain 2"/>
    <property type="match status" value="1"/>
</dbReference>
<evidence type="ECO:0000313" key="1">
    <source>
        <dbReference type="EMBL" id="GAI89691.1"/>
    </source>
</evidence>
<dbReference type="SUPFAM" id="SSF81301">
    <property type="entry name" value="Nucleotidyltransferase"/>
    <property type="match status" value="1"/>
</dbReference>
<comment type="caution">
    <text evidence="1">The sequence shown here is derived from an EMBL/GenBank/DDBJ whole genome shotgun (WGS) entry which is preliminary data.</text>
</comment>
<evidence type="ECO:0008006" key="2">
    <source>
        <dbReference type="Google" id="ProtNLM"/>
    </source>
</evidence>
<dbReference type="InterPro" id="IPR043519">
    <property type="entry name" value="NT_sf"/>
</dbReference>
<dbReference type="EMBL" id="BARW01020256">
    <property type="protein sequence ID" value="GAI89691.1"/>
    <property type="molecule type" value="Genomic_DNA"/>
</dbReference>
<proteinExistence type="predicted"/>
<feature type="non-terminal residue" evidence="1">
    <location>
        <position position="55"/>
    </location>
</feature>
<gene>
    <name evidence="1" type="ORF">S12H4_34259</name>
</gene>
<dbReference type="AlphaFoldDB" id="X1TEA3"/>
<name>X1TEA3_9ZZZZ</name>